<dbReference type="EMBL" id="JAEUBD010000146">
    <property type="protein sequence ID" value="KAH3676709.1"/>
    <property type="molecule type" value="Genomic_DNA"/>
</dbReference>
<dbReference type="Proteomes" id="UP000788993">
    <property type="component" value="Unassembled WGS sequence"/>
</dbReference>
<sequence length="148" mass="15226">MAGATKAVESSTVSVTAVSSSSIARSTTIAVSVASRVASVLSVIPILGLASSSATSANGVLSCNHSQKVWDLLVGLAKKFNQVFHNVLVSSVDKGSGDTSISCSSCSSDTVDVVVNIVWKIIVDHMSHIRDIQSSSSNSGGNQNWRSS</sequence>
<gene>
    <name evidence="1" type="ORF">OGATHE_001198</name>
</gene>
<reference evidence="1" key="2">
    <citation type="submission" date="2021-01" db="EMBL/GenBank/DDBJ databases">
        <authorList>
            <person name="Schikora-Tamarit M.A."/>
        </authorList>
    </citation>
    <scope>NUCLEOTIDE SEQUENCE</scope>
    <source>
        <strain evidence="1">NCAIM Y.01608</strain>
    </source>
</reference>
<comment type="caution">
    <text evidence="1">The sequence shown here is derived from an EMBL/GenBank/DDBJ whole genome shotgun (WGS) entry which is preliminary data.</text>
</comment>
<reference evidence="1" key="1">
    <citation type="journal article" date="2021" name="Open Biol.">
        <title>Shared evolutionary footprints suggest mitochondrial oxidative damage underlies multiple complex I losses in fungi.</title>
        <authorList>
            <person name="Schikora-Tamarit M.A."/>
            <person name="Marcet-Houben M."/>
            <person name="Nosek J."/>
            <person name="Gabaldon T."/>
        </authorList>
    </citation>
    <scope>NUCLEOTIDE SEQUENCE</scope>
    <source>
        <strain evidence="1">NCAIM Y.01608</strain>
    </source>
</reference>
<accession>A0A9P8PSW0</accession>
<keyword evidence="2" id="KW-1185">Reference proteome</keyword>
<proteinExistence type="predicted"/>
<dbReference type="AlphaFoldDB" id="A0A9P8PSW0"/>
<protein>
    <submittedName>
        <fullName evidence="1">Uncharacterized protein</fullName>
    </submittedName>
</protein>
<name>A0A9P8PSW0_9ASCO</name>
<evidence type="ECO:0000313" key="2">
    <source>
        <dbReference type="Proteomes" id="UP000788993"/>
    </source>
</evidence>
<organism evidence="1 2">
    <name type="scientific">Ogataea polymorpha</name>
    <dbReference type="NCBI Taxonomy" id="460523"/>
    <lineage>
        <taxon>Eukaryota</taxon>
        <taxon>Fungi</taxon>
        <taxon>Dikarya</taxon>
        <taxon>Ascomycota</taxon>
        <taxon>Saccharomycotina</taxon>
        <taxon>Pichiomycetes</taxon>
        <taxon>Pichiales</taxon>
        <taxon>Pichiaceae</taxon>
        <taxon>Ogataea</taxon>
    </lineage>
</organism>
<evidence type="ECO:0000313" key="1">
    <source>
        <dbReference type="EMBL" id="KAH3676709.1"/>
    </source>
</evidence>